<accession>A0A098BN35</accession>
<sequence length="94" mass="10442">MVRDHQHRRRPALVGGATRVGNFDERYWGISASAVINTLTVLGPQRNIGTDPQSQIGTDPQSQIGTDPLLTQMMSRDVLGPDHDTVRLAMVHRR</sequence>
<feature type="region of interest" description="Disordered" evidence="1">
    <location>
        <begin position="46"/>
        <end position="65"/>
    </location>
</feature>
<evidence type="ECO:0000313" key="2">
    <source>
        <dbReference type="EMBL" id="CDZ90129.1"/>
    </source>
</evidence>
<evidence type="ECO:0000256" key="1">
    <source>
        <dbReference type="SAM" id="MobiDB-lite"/>
    </source>
</evidence>
<dbReference type="Proteomes" id="UP000042997">
    <property type="component" value="Unassembled WGS sequence"/>
</dbReference>
<proteinExistence type="predicted"/>
<gene>
    <name evidence="2" type="ORF">RHRU231_620020</name>
</gene>
<organism evidence="2 3">
    <name type="scientific">Rhodococcus ruber</name>
    <dbReference type="NCBI Taxonomy" id="1830"/>
    <lineage>
        <taxon>Bacteria</taxon>
        <taxon>Bacillati</taxon>
        <taxon>Actinomycetota</taxon>
        <taxon>Actinomycetes</taxon>
        <taxon>Mycobacteriales</taxon>
        <taxon>Nocardiaceae</taxon>
        <taxon>Rhodococcus</taxon>
    </lineage>
</organism>
<reference evidence="2 3" key="1">
    <citation type="journal article" date="2014" name="Genome Announc.">
        <title>Draft Genome Sequence of Propane- and Butane-Oxidizing Actinobacterium Rhodococcus ruber IEGM 231.</title>
        <authorList>
            <person name="Ivshina I.B."/>
            <person name="Kuyukina M.S."/>
            <person name="Krivoruchko A.V."/>
            <person name="Barbe V."/>
            <person name="Fischer C."/>
        </authorList>
    </citation>
    <scope>NUCLEOTIDE SEQUENCE [LARGE SCALE GENOMIC DNA]</scope>
</reference>
<name>A0A098BN35_9NOCA</name>
<protein>
    <submittedName>
        <fullName evidence="2">Uncharacterized protein</fullName>
    </submittedName>
</protein>
<evidence type="ECO:0000313" key="3">
    <source>
        <dbReference type="Proteomes" id="UP000042997"/>
    </source>
</evidence>
<dbReference type="AlphaFoldDB" id="A0A098BN35"/>
<feature type="compositionally biased region" description="Polar residues" evidence="1">
    <location>
        <begin position="47"/>
        <end position="65"/>
    </location>
</feature>
<dbReference type="EMBL" id="CCSD01000075">
    <property type="protein sequence ID" value="CDZ90129.1"/>
    <property type="molecule type" value="Genomic_DNA"/>
</dbReference>